<comment type="caution">
    <text evidence="1">The sequence shown here is derived from an EMBL/GenBank/DDBJ whole genome shotgun (WGS) entry which is preliminary data.</text>
</comment>
<name>A0A0F9AG09_9ZZZZ</name>
<dbReference type="InterPro" id="IPR029044">
    <property type="entry name" value="Nucleotide-diphossugar_trans"/>
</dbReference>
<proteinExistence type="predicted"/>
<accession>A0A0F9AG09</accession>
<organism evidence="1">
    <name type="scientific">marine sediment metagenome</name>
    <dbReference type="NCBI Taxonomy" id="412755"/>
    <lineage>
        <taxon>unclassified sequences</taxon>
        <taxon>metagenomes</taxon>
        <taxon>ecological metagenomes</taxon>
    </lineage>
</organism>
<dbReference type="EMBL" id="LAZR01046140">
    <property type="protein sequence ID" value="KKK97235.1"/>
    <property type="molecule type" value="Genomic_DNA"/>
</dbReference>
<dbReference type="AlphaFoldDB" id="A0A0F9AG09"/>
<sequence length="237" mass="28114">NKSIIKCSNRGKMTILILCAGESKRFKWEGISKHRLPVFGEELLSRTVRQCKDRVGYTDEISIVTNDFSITDGLTGEMYCYREKDDDVDYSIYTPEKYSYICQTLKSTRNIWGDDRTIVLLGDVLYSEYIIDRVFSKHPPILFYGSIVHKEIYALAFTDKPEIIWALDRVDERVVEGFHGQLWQLFYVLNKLPGHRHPDSIPYRMFRHVYDFTQDFDTVEDYEKFLYFKEKIYKEEA</sequence>
<gene>
    <name evidence="1" type="ORF">LCGC14_2654770</name>
</gene>
<evidence type="ECO:0000313" key="1">
    <source>
        <dbReference type="EMBL" id="KKK97235.1"/>
    </source>
</evidence>
<protein>
    <submittedName>
        <fullName evidence="1">Uncharacterized protein</fullName>
    </submittedName>
</protein>
<dbReference type="SUPFAM" id="SSF53448">
    <property type="entry name" value="Nucleotide-diphospho-sugar transferases"/>
    <property type="match status" value="1"/>
</dbReference>
<dbReference type="Gene3D" id="3.90.550.10">
    <property type="entry name" value="Spore Coat Polysaccharide Biosynthesis Protein SpsA, Chain A"/>
    <property type="match status" value="1"/>
</dbReference>
<feature type="non-terminal residue" evidence="1">
    <location>
        <position position="1"/>
    </location>
</feature>
<reference evidence="1" key="1">
    <citation type="journal article" date="2015" name="Nature">
        <title>Complex archaea that bridge the gap between prokaryotes and eukaryotes.</title>
        <authorList>
            <person name="Spang A."/>
            <person name="Saw J.H."/>
            <person name="Jorgensen S.L."/>
            <person name="Zaremba-Niedzwiedzka K."/>
            <person name="Martijn J."/>
            <person name="Lind A.E."/>
            <person name="van Eijk R."/>
            <person name="Schleper C."/>
            <person name="Guy L."/>
            <person name="Ettema T.J."/>
        </authorList>
    </citation>
    <scope>NUCLEOTIDE SEQUENCE</scope>
</reference>